<name>A0ABN5ISY5_9CAUL</name>
<dbReference type="Pfam" id="PF13432">
    <property type="entry name" value="TPR_16"/>
    <property type="match status" value="1"/>
</dbReference>
<dbReference type="SUPFAM" id="SSF53756">
    <property type="entry name" value="UDP-Glycosyltransferase/glycogen phosphorylase"/>
    <property type="match status" value="1"/>
</dbReference>
<evidence type="ECO:0000256" key="3">
    <source>
        <dbReference type="PROSITE-ProRule" id="PRU00339"/>
    </source>
</evidence>
<dbReference type="InterPro" id="IPR019734">
    <property type="entry name" value="TPR_rpt"/>
</dbReference>
<evidence type="ECO:0000313" key="4">
    <source>
        <dbReference type="EMBL" id="AVQ02138.1"/>
    </source>
</evidence>
<sequence length="598" mass="66004">MSRKSALETSVSALAQSDVGAAPLQIGQIADAIGDSASKESLDRLKHITQQMKNVENAKVLNRAIAAVHENDFELAQKLALKLLKKDEMLGAAWHVLAIAREKLGDYGSSLRAYEAALKLLVDHGAVAGDLGRLAFRMNMPEFAVGFFAHARVANPDNIEASNNLACALRELNREPEAIEVLKESIGAHPESPALWNTLGTVVCNTGDPAGSIVFFDEALRLNPNYSKGWHNRAFAKSDLGDIEGALIDLDRALQRPDSTMDEAIMRFARATLTLSLGWLAEGWKLYDWRLSPHLTTAPRFHIPGTVWSEHDLSGKSLFICAEQGLGDEVMLASMLPDILERLGPDGSLAIAVESRLIPLFERSFPTVEVTVHRTFQYEGRVYRTAPEIKDWERFDYWAPLGAFLSTLRGSLDAFPKASGYLKPDPDRVAYWKTELEKLGPAPKVGLLWKSLKLNAERARQFSPFEAWRPVLQTPGVTFINLQYGDCEEELALAKEEFGIEIWQPPGIDLKQDLDDVTALCAAVDLIIGFSNATSNLGAAAGAPIWLLTAPEVWTKLGSDYYPWYPQARVFSPRIIGEWDPALEQVAAALSQEFPSEK</sequence>
<evidence type="ECO:0000256" key="1">
    <source>
        <dbReference type="ARBA" id="ARBA00022737"/>
    </source>
</evidence>
<reference evidence="4 5" key="1">
    <citation type="journal article" date="2015" name="Biotechnol. Bioeng.">
        <title>Genome sequence and phenotypic characterization of Caulobacter segnis.</title>
        <authorList>
            <person name="Patel S."/>
            <person name="Fletcher B."/>
            <person name="Scott D.C."/>
            <person name="Ely B."/>
        </authorList>
    </citation>
    <scope>NUCLEOTIDE SEQUENCE [LARGE SCALE GENOMIC DNA]</scope>
    <source>
        <strain evidence="4 5">TK0059</strain>
    </source>
</reference>
<dbReference type="EMBL" id="CP027850">
    <property type="protein sequence ID" value="AVQ02138.1"/>
    <property type="molecule type" value="Genomic_DNA"/>
</dbReference>
<keyword evidence="5" id="KW-1185">Reference proteome</keyword>
<dbReference type="PANTHER" id="PTHR44858">
    <property type="entry name" value="TETRATRICOPEPTIDE REPEAT PROTEIN 6"/>
    <property type="match status" value="1"/>
</dbReference>
<evidence type="ECO:0000313" key="5">
    <source>
        <dbReference type="Proteomes" id="UP000240527"/>
    </source>
</evidence>
<dbReference type="Gene3D" id="1.25.40.10">
    <property type="entry name" value="Tetratricopeptide repeat domain"/>
    <property type="match status" value="1"/>
</dbReference>
<protein>
    <submittedName>
        <fullName evidence="4">Tetratricopeptide repeat protein</fullName>
    </submittedName>
</protein>
<accession>A0ABN5ISY5</accession>
<evidence type="ECO:0000256" key="2">
    <source>
        <dbReference type="ARBA" id="ARBA00022803"/>
    </source>
</evidence>
<keyword evidence="2 3" id="KW-0802">TPR repeat</keyword>
<gene>
    <name evidence="4" type="ORF">B7G68_09930</name>
</gene>
<keyword evidence="1" id="KW-0677">Repeat</keyword>
<dbReference type="InterPro" id="IPR050498">
    <property type="entry name" value="Ycf3"/>
</dbReference>
<dbReference type="SUPFAM" id="SSF48452">
    <property type="entry name" value="TPR-like"/>
    <property type="match status" value="1"/>
</dbReference>
<dbReference type="Proteomes" id="UP000240527">
    <property type="component" value="Chromosome"/>
</dbReference>
<organism evidence="4 5">
    <name type="scientific">Caulobacter segnis</name>
    <dbReference type="NCBI Taxonomy" id="88688"/>
    <lineage>
        <taxon>Bacteria</taxon>
        <taxon>Pseudomonadati</taxon>
        <taxon>Pseudomonadota</taxon>
        <taxon>Alphaproteobacteria</taxon>
        <taxon>Caulobacterales</taxon>
        <taxon>Caulobacteraceae</taxon>
        <taxon>Caulobacter</taxon>
    </lineage>
</organism>
<dbReference type="PROSITE" id="PS50005">
    <property type="entry name" value="TPR"/>
    <property type="match status" value="1"/>
</dbReference>
<proteinExistence type="predicted"/>
<dbReference type="SMART" id="SM00028">
    <property type="entry name" value="TPR"/>
    <property type="match status" value="5"/>
</dbReference>
<dbReference type="RefSeq" id="WP_013079065.1">
    <property type="nucleotide sequence ID" value="NZ_CP027850.1"/>
</dbReference>
<feature type="repeat" description="TPR" evidence="3">
    <location>
        <begin position="193"/>
        <end position="226"/>
    </location>
</feature>
<dbReference type="PANTHER" id="PTHR44858:SF1">
    <property type="entry name" value="UDP-N-ACETYLGLUCOSAMINE--PEPTIDE N-ACETYLGLUCOSAMINYLTRANSFERASE SPINDLY-RELATED"/>
    <property type="match status" value="1"/>
</dbReference>
<dbReference type="InterPro" id="IPR011990">
    <property type="entry name" value="TPR-like_helical_dom_sf"/>
</dbReference>